<gene>
    <name evidence="1" type="ORF">K402DRAFT_300580</name>
</gene>
<sequence length="183" mass="20131">DVQHFASGLISRPYESTKHYTILRHTYGIVFYRGPSTTVAITVFADRPLPLDRTIWLQRRGFSGSTGLKIGAALGSKGNWIDVTPIPSIDSKDLDPVDERAWTRDVSKFLHKTTDDKPLCSHLPRETAVIRIPYPADDGYFRLVLCAGKKTLCGSPVFRLASLSTDSSSIRGASLATLPIELG</sequence>
<dbReference type="EMBL" id="ML977143">
    <property type="protein sequence ID" value="KAF1989888.1"/>
    <property type="molecule type" value="Genomic_DNA"/>
</dbReference>
<feature type="non-terminal residue" evidence="1">
    <location>
        <position position="183"/>
    </location>
</feature>
<dbReference type="OrthoDB" id="3632442at2759"/>
<keyword evidence="2" id="KW-1185">Reference proteome</keyword>
<proteinExistence type="predicted"/>
<dbReference type="AlphaFoldDB" id="A0A6G1HAB3"/>
<name>A0A6G1HAB3_9PEZI</name>
<evidence type="ECO:0000313" key="1">
    <source>
        <dbReference type="EMBL" id="KAF1989888.1"/>
    </source>
</evidence>
<protein>
    <submittedName>
        <fullName evidence="1">Uncharacterized protein</fullName>
    </submittedName>
</protein>
<organism evidence="1 2">
    <name type="scientific">Aulographum hederae CBS 113979</name>
    <dbReference type="NCBI Taxonomy" id="1176131"/>
    <lineage>
        <taxon>Eukaryota</taxon>
        <taxon>Fungi</taxon>
        <taxon>Dikarya</taxon>
        <taxon>Ascomycota</taxon>
        <taxon>Pezizomycotina</taxon>
        <taxon>Dothideomycetes</taxon>
        <taxon>Pleosporomycetidae</taxon>
        <taxon>Aulographales</taxon>
        <taxon>Aulographaceae</taxon>
    </lineage>
</organism>
<accession>A0A6G1HAB3</accession>
<feature type="non-terminal residue" evidence="1">
    <location>
        <position position="1"/>
    </location>
</feature>
<dbReference type="Proteomes" id="UP000800041">
    <property type="component" value="Unassembled WGS sequence"/>
</dbReference>
<evidence type="ECO:0000313" key="2">
    <source>
        <dbReference type="Proteomes" id="UP000800041"/>
    </source>
</evidence>
<reference evidence="1" key="1">
    <citation type="journal article" date="2020" name="Stud. Mycol.">
        <title>101 Dothideomycetes genomes: a test case for predicting lifestyles and emergence of pathogens.</title>
        <authorList>
            <person name="Haridas S."/>
            <person name="Albert R."/>
            <person name="Binder M."/>
            <person name="Bloem J."/>
            <person name="Labutti K."/>
            <person name="Salamov A."/>
            <person name="Andreopoulos B."/>
            <person name="Baker S."/>
            <person name="Barry K."/>
            <person name="Bills G."/>
            <person name="Bluhm B."/>
            <person name="Cannon C."/>
            <person name="Castanera R."/>
            <person name="Culley D."/>
            <person name="Daum C."/>
            <person name="Ezra D."/>
            <person name="Gonzalez J."/>
            <person name="Henrissat B."/>
            <person name="Kuo A."/>
            <person name="Liang C."/>
            <person name="Lipzen A."/>
            <person name="Lutzoni F."/>
            <person name="Magnuson J."/>
            <person name="Mondo S."/>
            <person name="Nolan M."/>
            <person name="Ohm R."/>
            <person name="Pangilinan J."/>
            <person name="Park H.-J."/>
            <person name="Ramirez L."/>
            <person name="Alfaro M."/>
            <person name="Sun H."/>
            <person name="Tritt A."/>
            <person name="Yoshinaga Y."/>
            <person name="Zwiers L.-H."/>
            <person name="Turgeon B."/>
            <person name="Goodwin S."/>
            <person name="Spatafora J."/>
            <person name="Crous P."/>
            <person name="Grigoriev I."/>
        </authorList>
    </citation>
    <scope>NUCLEOTIDE SEQUENCE</scope>
    <source>
        <strain evidence="1">CBS 113979</strain>
    </source>
</reference>